<keyword evidence="1" id="KW-0812">Transmembrane</keyword>
<geneLocation type="plasmid" evidence="2 3">
    <name>unnamed1</name>
</geneLocation>
<organism evidence="2 3">
    <name type="scientific">Staphylococcus casei</name>
    <dbReference type="NCBI Taxonomy" id="201828"/>
    <lineage>
        <taxon>Bacteria</taxon>
        <taxon>Bacillati</taxon>
        <taxon>Bacillota</taxon>
        <taxon>Bacilli</taxon>
        <taxon>Bacillales</taxon>
        <taxon>Staphylococcaceae</taxon>
        <taxon>Staphylococcus</taxon>
    </lineage>
</organism>
<accession>A0ABZ2WES3</accession>
<evidence type="ECO:0000313" key="3">
    <source>
        <dbReference type="Proteomes" id="UP001468345"/>
    </source>
</evidence>
<dbReference type="RefSeq" id="WP_341637010.1">
    <property type="nucleotide sequence ID" value="NZ_CP133007.1"/>
</dbReference>
<keyword evidence="1" id="KW-0472">Membrane</keyword>
<keyword evidence="3" id="KW-1185">Reference proteome</keyword>
<feature type="transmembrane region" description="Helical" evidence="1">
    <location>
        <begin position="12"/>
        <end position="33"/>
    </location>
</feature>
<proteinExistence type="predicted"/>
<dbReference type="EMBL" id="CP133007">
    <property type="protein sequence ID" value="WZG10690.1"/>
    <property type="molecule type" value="Genomic_DNA"/>
</dbReference>
<feature type="transmembrane region" description="Helical" evidence="1">
    <location>
        <begin position="53"/>
        <end position="83"/>
    </location>
</feature>
<evidence type="ECO:0000256" key="1">
    <source>
        <dbReference type="SAM" id="Phobius"/>
    </source>
</evidence>
<evidence type="ECO:0000313" key="2">
    <source>
        <dbReference type="EMBL" id="WZG10690.1"/>
    </source>
</evidence>
<sequence>MFKTFLNFNFRWFVLAKIISTFGVGVSTVGANWCLIDRTNCSHLLGIMVDLNVLAGFLASPIIVGFVIILIVSLIIISLLIFINRSKEILYNDTGDMRGDHIE</sequence>
<name>A0ABZ2WES3_9STAP</name>
<reference evidence="2 3" key="1">
    <citation type="journal article" date="2024" name="ISME J.">
        <title>Staphylococcus epidermidis bacteriocin A37 kills natural competitors with a unique mechanism of action.</title>
        <authorList>
            <person name="Puls J.S."/>
            <person name="Winnerling B."/>
            <person name="Power J.J."/>
            <person name="Kruger A.M."/>
            <person name="Brajtenbach D."/>
            <person name="Johnson M."/>
            <person name="Bilici K."/>
            <person name="Camus L."/>
            <person name="Fliesswasser T."/>
            <person name="Schneider T."/>
            <person name="Sahl H.G."/>
            <person name="Ghosal D."/>
            <person name="Kubitscheck U."/>
            <person name="Heilbronner S."/>
            <person name="Grein F."/>
        </authorList>
    </citation>
    <scope>NUCLEOTIDE SEQUENCE [LARGE SCALE GENOMIC DNA]</scope>
    <source>
        <strain evidence="2 3">SCK7</strain>
    </source>
</reference>
<keyword evidence="2" id="KW-0614">Plasmid</keyword>
<gene>
    <name evidence="2" type="ORF">SHJJP9002_002661</name>
</gene>
<dbReference type="Proteomes" id="UP001468345">
    <property type="component" value="Plasmid unnamed1"/>
</dbReference>
<keyword evidence="1" id="KW-1133">Transmembrane helix</keyword>
<protein>
    <submittedName>
        <fullName evidence="2">Uncharacterized protein</fullName>
    </submittedName>
</protein>